<evidence type="ECO:0000256" key="2">
    <source>
        <dbReference type="ARBA" id="ARBA00022801"/>
    </source>
</evidence>
<evidence type="ECO:0000259" key="6">
    <source>
        <dbReference type="Pfam" id="PF18100"/>
    </source>
</evidence>
<evidence type="ECO:0000313" key="7">
    <source>
        <dbReference type="EMBL" id="KAK4018885.1"/>
    </source>
</evidence>
<gene>
    <name evidence="7" type="ORF">OUZ56_000925</name>
</gene>
<feature type="region of interest" description="Disordered" evidence="4">
    <location>
        <begin position="108"/>
        <end position="129"/>
    </location>
</feature>
<evidence type="ECO:0000256" key="1">
    <source>
        <dbReference type="ARBA" id="ARBA00012276"/>
    </source>
</evidence>
<organism evidence="7 8">
    <name type="scientific">Daphnia magna</name>
    <dbReference type="NCBI Taxonomy" id="35525"/>
    <lineage>
        <taxon>Eukaryota</taxon>
        <taxon>Metazoa</taxon>
        <taxon>Ecdysozoa</taxon>
        <taxon>Arthropoda</taxon>
        <taxon>Crustacea</taxon>
        <taxon>Branchiopoda</taxon>
        <taxon>Diplostraca</taxon>
        <taxon>Cladocera</taxon>
        <taxon>Anomopoda</taxon>
        <taxon>Daphniidae</taxon>
        <taxon>Daphnia</taxon>
    </lineage>
</organism>
<evidence type="ECO:0000256" key="5">
    <source>
        <dbReference type="SAM" id="Phobius"/>
    </source>
</evidence>
<feature type="domain" description="Phosphodiesterase 4 upstream conserved regions (UCR)" evidence="6">
    <location>
        <begin position="78"/>
        <end position="169"/>
    </location>
</feature>
<name>A0ABR0A162_9CRUS</name>
<protein>
    <recommendedName>
        <fullName evidence="1">3',5'-cyclic-AMP phosphodiesterase</fullName>
        <ecNumber evidence="1">3.1.4.53</ecNumber>
    </recommendedName>
</protein>
<feature type="compositionally biased region" description="Polar residues" evidence="4">
    <location>
        <begin position="108"/>
        <end position="122"/>
    </location>
</feature>
<keyword evidence="3" id="KW-0114">cAMP</keyword>
<keyword evidence="2" id="KW-0378">Hydrolase</keyword>
<evidence type="ECO:0000313" key="8">
    <source>
        <dbReference type="Proteomes" id="UP001234178"/>
    </source>
</evidence>
<dbReference type="InterPro" id="IPR040844">
    <property type="entry name" value="PDE4_UCR"/>
</dbReference>
<keyword evidence="5" id="KW-1133">Transmembrane helix</keyword>
<dbReference type="EC" id="3.1.4.53" evidence="1"/>
<feature type="transmembrane region" description="Helical" evidence="5">
    <location>
        <begin position="187"/>
        <end position="213"/>
    </location>
</feature>
<comment type="caution">
    <text evidence="7">The sequence shown here is derived from an EMBL/GenBank/DDBJ whole genome shotgun (WGS) entry which is preliminary data.</text>
</comment>
<keyword evidence="5" id="KW-0812">Transmembrane</keyword>
<evidence type="ECO:0000256" key="4">
    <source>
        <dbReference type="SAM" id="MobiDB-lite"/>
    </source>
</evidence>
<dbReference type="Proteomes" id="UP001234178">
    <property type="component" value="Unassembled WGS sequence"/>
</dbReference>
<proteinExistence type="predicted"/>
<reference evidence="7 8" key="1">
    <citation type="journal article" date="2023" name="Nucleic Acids Res.">
        <title>The hologenome of Daphnia magna reveals possible DNA methylation and microbiome-mediated evolution of the host genome.</title>
        <authorList>
            <person name="Chaturvedi A."/>
            <person name="Li X."/>
            <person name="Dhandapani V."/>
            <person name="Marshall H."/>
            <person name="Kissane S."/>
            <person name="Cuenca-Cambronero M."/>
            <person name="Asole G."/>
            <person name="Calvet F."/>
            <person name="Ruiz-Romero M."/>
            <person name="Marangio P."/>
            <person name="Guigo R."/>
            <person name="Rago D."/>
            <person name="Mirbahai L."/>
            <person name="Eastwood N."/>
            <person name="Colbourne J.K."/>
            <person name="Zhou J."/>
            <person name="Mallon E."/>
            <person name="Orsini L."/>
        </authorList>
    </citation>
    <scope>NUCLEOTIDE SEQUENCE [LARGE SCALE GENOMIC DNA]</scope>
    <source>
        <strain evidence="7">LRV0_1</strain>
    </source>
</reference>
<accession>A0ABR0A162</accession>
<sequence>MSSPGSISKFHPEMHQSLSALMLEHVHANDVEQRESAKERHFPRTLSTSVLRIKHRSSFWERFFENHRRLAHGEDLIVTPFAQILASLRSVRNNYICLTSIPINRSRRSSQSTGVSTPQPKNLTPGGEFQKNETYSRLAVETLEELDWCLDQLETIQTHRSVSDMASSKSCSSSCLLRRHLLQRSTVFRLIFVGLFICRAIRLALVVVTLFHLRSFIRQSVPRYPCIFAPSALKTDTPPSFFFSLPPPTKLLD</sequence>
<dbReference type="Pfam" id="PF18100">
    <property type="entry name" value="PDE4_UCR"/>
    <property type="match status" value="1"/>
</dbReference>
<evidence type="ECO:0000256" key="3">
    <source>
        <dbReference type="ARBA" id="ARBA00023149"/>
    </source>
</evidence>
<dbReference type="EMBL" id="JAOYFB010000036">
    <property type="protein sequence ID" value="KAK4018885.1"/>
    <property type="molecule type" value="Genomic_DNA"/>
</dbReference>
<keyword evidence="8" id="KW-1185">Reference proteome</keyword>
<keyword evidence="5" id="KW-0472">Membrane</keyword>